<accession>A0A2R4MEM7</accession>
<evidence type="ECO:0000313" key="1">
    <source>
        <dbReference type="EMBL" id="AVX04501.1"/>
    </source>
</evidence>
<reference evidence="1 2" key="1">
    <citation type="submission" date="2017-05" db="EMBL/GenBank/DDBJ databases">
        <title>Genome Analysis of Maritalea myrionectae HL2708#5.</title>
        <authorList>
            <consortium name="Cotde Inc.-PKNU"/>
            <person name="Jang D."/>
            <person name="Oh H.-M."/>
        </authorList>
    </citation>
    <scope>NUCLEOTIDE SEQUENCE [LARGE SCALE GENOMIC DNA]</scope>
    <source>
        <strain evidence="1 2">HL2708#5</strain>
    </source>
</reference>
<dbReference type="EMBL" id="CP021330">
    <property type="protein sequence ID" value="AVX04501.1"/>
    <property type="molecule type" value="Genomic_DNA"/>
</dbReference>
<protein>
    <submittedName>
        <fullName evidence="1">Uncharacterized protein</fullName>
    </submittedName>
</protein>
<proteinExistence type="predicted"/>
<evidence type="ECO:0000313" key="2">
    <source>
        <dbReference type="Proteomes" id="UP000258927"/>
    </source>
</evidence>
<dbReference type="Proteomes" id="UP000258927">
    <property type="component" value="Chromosome"/>
</dbReference>
<dbReference type="AlphaFoldDB" id="A0A2R4MEM7"/>
<dbReference type="KEGG" id="mmyr:MXMO3_01977"/>
<gene>
    <name evidence="1" type="ORF">MXMO3_01977</name>
</gene>
<name>A0A2R4MEM7_9HYPH</name>
<sequence length="125" mass="14021">MSAPLTKHGKKFRPLVRESLGLTCTLDILFLRQEDPGAILKKGGDIDNRVKTFVDALEMPPEDLDGDETDDINYPLLESDTLVKGLSIQTERLLLPETTFPNEVHLIVEVKVHVEHAGTWNMCLL</sequence>
<keyword evidence="2" id="KW-1185">Reference proteome</keyword>
<organism evidence="1 2">
    <name type="scientific">Maritalea myrionectae</name>
    <dbReference type="NCBI Taxonomy" id="454601"/>
    <lineage>
        <taxon>Bacteria</taxon>
        <taxon>Pseudomonadati</taxon>
        <taxon>Pseudomonadota</taxon>
        <taxon>Alphaproteobacteria</taxon>
        <taxon>Hyphomicrobiales</taxon>
        <taxon>Devosiaceae</taxon>
        <taxon>Maritalea</taxon>
    </lineage>
</organism>